<dbReference type="CDD" id="cd11528">
    <property type="entry name" value="NTP-PPase_MazG_Nterm"/>
    <property type="match status" value="1"/>
</dbReference>
<dbReference type="InterPro" id="IPR048015">
    <property type="entry name" value="NTP-PPase_MazG-like_N"/>
</dbReference>
<dbReference type="SUPFAM" id="SSF101386">
    <property type="entry name" value="all-alpha NTP pyrophosphatases"/>
    <property type="match status" value="2"/>
</dbReference>
<keyword evidence="2" id="KW-0378">Hydrolase</keyword>
<organism evidence="2 3">
    <name type="scientific">Hymenobacter caeli</name>
    <dbReference type="NCBI Taxonomy" id="2735894"/>
    <lineage>
        <taxon>Bacteria</taxon>
        <taxon>Pseudomonadati</taxon>
        <taxon>Bacteroidota</taxon>
        <taxon>Cytophagia</taxon>
        <taxon>Cytophagales</taxon>
        <taxon>Hymenobacteraceae</taxon>
        <taxon>Hymenobacter</taxon>
    </lineage>
</organism>
<dbReference type="PANTHER" id="PTHR30522">
    <property type="entry name" value="NUCLEOSIDE TRIPHOSPHATE PYROPHOSPHOHYDROLASE"/>
    <property type="match status" value="1"/>
</dbReference>
<proteinExistence type="predicted"/>
<dbReference type="Pfam" id="PF03819">
    <property type="entry name" value="MazG"/>
    <property type="match status" value="2"/>
</dbReference>
<dbReference type="InterPro" id="IPR048011">
    <property type="entry name" value="NTP-PPase_MazG-like_C"/>
</dbReference>
<evidence type="ECO:0000313" key="3">
    <source>
        <dbReference type="Proteomes" id="UP000779507"/>
    </source>
</evidence>
<dbReference type="RefSeq" id="WP_173809216.1">
    <property type="nucleotide sequence ID" value="NZ_JABSNP010000004.1"/>
</dbReference>
<dbReference type="Gene3D" id="1.10.287.1080">
    <property type="entry name" value="MazG-like"/>
    <property type="match status" value="2"/>
</dbReference>
<dbReference type="InterPro" id="IPR004518">
    <property type="entry name" value="MazG-like_dom"/>
</dbReference>
<dbReference type="GO" id="GO:0036220">
    <property type="term" value="F:ITP diphosphatase activity"/>
    <property type="evidence" value="ECO:0007669"/>
    <property type="project" value="UniProtKB-EC"/>
</dbReference>
<keyword evidence="3" id="KW-1185">Reference proteome</keyword>
<evidence type="ECO:0000313" key="2">
    <source>
        <dbReference type="EMBL" id="NRT18482.1"/>
    </source>
</evidence>
<dbReference type="InterPro" id="IPR011551">
    <property type="entry name" value="NTP_PyrPHydrolase_MazG"/>
</dbReference>
<dbReference type="EC" id="3.6.1.66" evidence="2"/>
<evidence type="ECO:0000259" key="1">
    <source>
        <dbReference type="Pfam" id="PF03819"/>
    </source>
</evidence>
<feature type="domain" description="NTP pyrophosphohydrolase MazG-like" evidence="1">
    <location>
        <begin position="44"/>
        <end position="116"/>
    </location>
</feature>
<feature type="domain" description="NTP pyrophosphohydrolase MazG-like" evidence="1">
    <location>
        <begin position="181"/>
        <end position="243"/>
    </location>
</feature>
<dbReference type="Proteomes" id="UP000779507">
    <property type="component" value="Unassembled WGS sequence"/>
</dbReference>
<accession>A0ABX2FPV4</accession>
<dbReference type="PANTHER" id="PTHR30522:SF0">
    <property type="entry name" value="NUCLEOSIDE TRIPHOSPHATE PYROPHOSPHOHYDROLASE"/>
    <property type="match status" value="1"/>
</dbReference>
<gene>
    <name evidence="2" type="ORF">HNP98_001299</name>
</gene>
<protein>
    <submittedName>
        <fullName evidence="2">XTP/dITP diphosphohydrolase</fullName>
        <ecNumber evidence="2">3.6.1.66</ecNumber>
    </submittedName>
</protein>
<dbReference type="CDD" id="cd11529">
    <property type="entry name" value="NTP-PPase_MazG_Cterm"/>
    <property type="match status" value="1"/>
</dbReference>
<reference evidence="2 3" key="1">
    <citation type="submission" date="2020-05" db="EMBL/GenBank/DDBJ databases">
        <title>Genomic Encyclopedia of Type Strains, Phase IV (KMG-V): Genome sequencing to study the core and pangenomes of soil and plant-associated prokaryotes.</title>
        <authorList>
            <person name="Whitman W."/>
        </authorList>
    </citation>
    <scope>NUCLEOTIDE SEQUENCE [LARGE SCALE GENOMIC DNA]</scope>
    <source>
        <strain evidence="2 3">9A</strain>
    </source>
</reference>
<dbReference type="EMBL" id="JABSNP010000004">
    <property type="protein sequence ID" value="NRT18482.1"/>
    <property type="molecule type" value="Genomic_DNA"/>
</dbReference>
<dbReference type="NCBIfam" id="TIGR00444">
    <property type="entry name" value="mazG"/>
    <property type="match status" value="1"/>
</dbReference>
<name>A0ABX2FPV4_9BACT</name>
<comment type="caution">
    <text evidence="2">The sequence shown here is derived from an EMBL/GenBank/DDBJ whole genome shotgun (WGS) entry which is preliminary data.</text>
</comment>
<sequence length="288" mass="32253">MENHPPAPAALLGPTRRPAQLAAFGRLLDVLDRLRTECPWDQKQTLQSLRHLTIEETYEISDAILRDDLPDLKKELGDVMLHLLFYARIAAEQGAFDIADALNAQCEKLIFRHPHVYGDAQAADEAAVKRNWEQLKLREKGNAGVLSGVPTSLPALVKAMRIQEKARGAGFDWEEPAQVWAKVQEELGEFGAEYGHGRPEKMQAERAAEEFGDLLFSLVNFARFAGINPEEALERTNRKFISRFQYLESAAAADGHLLADLTLAQMDIYWEEAKRRPGPVAVPLSTKN</sequence>
<dbReference type="NCBIfam" id="NF007113">
    <property type="entry name" value="PRK09562.1"/>
    <property type="match status" value="1"/>
</dbReference>